<feature type="non-terminal residue" evidence="3">
    <location>
        <position position="335"/>
    </location>
</feature>
<reference evidence="3 4" key="1">
    <citation type="submission" date="2019-02" db="EMBL/GenBank/DDBJ databases">
        <title>Genome sequencing of the rare red list fungi Hericium alpestre (H. flagellum).</title>
        <authorList>
            <person name="Buettner E."/>
            <person name="Kellner H."/>
        </authorList>
    </citation>
    <scope>NUCLEOTIDE SEQUENCE [LARGE SCALE GENOMIC DNA]</scope>
    <source>
        <strain evidence="3 4">DSM 108284</strain>
    </source>
</reference>
<dbReference type="SUPFAM" id="SSF81383">
    <property type="entry name" value="F-box domain"/>
    <property type="match status" value="1"/>
</dbReference>
<feature type="coiled-coil region" evidence="1">
    <location>
        <begin position="20"/>
        <end position="54"/>
    </location>
</feature>
<dbReference type="InterPro" id="IPR036047">
    <property type="entry name" value="F-box-like_dom_sf"/>
</dbReference>
<dbReference type="STRING" id="135208.A0A4Y9ZR01"/>
<comment type="caution">
    <text evidence="3">The sequence shown here is derived from an EMBL/GenBank/DDBJ whole genome shotgun (WGS) entry which is preliminary data.</text>
</comment>
<sequence length="335" mass="37917">MSRIPLDYIDKTVAVIDGKLDVLRQREAELQAILDSIRAERTALEVERDDLESQRIPFNWLPPELLALIFEFCSETADVHASSDRIPVALSHISRRWRSVALSTPALWRRLYLSPGDVDEEGFLRPLMRAFFVRAGVTPHEVVYSDPGCKSGKPFPPPPLVLNDSLHTPHFFDQLNALTHLSVFGGHDVLIDALVFLRCHSRVFPVLESLTMGCRGGNTPMEVFMYFKVHLDLPDSFRNPVHSQSFPRLASLTLHDLSPACMPISHYPALRELTLEMAQDDAVRPYMPGMKVLFLARLLAFAPNVERLVLNDASPTFHARVDPAVEDTFWTRRSN</sequence>
<evidence type="ECO:0000313" key="3">
    <source>
        <dbReference type="EMBL" id="TFY77202.1"/>
    </source>
</evidence>
<gene>
    <name evidence="3" type="ORF">EWM64_g6808</name>
</gene>
<dbReference type="OrthoDB" id="3027018at2759"/>
<evidence type="ECO:0000313" key="4">
    <source>
        <dbReference type="Proteomes" id="UP000298061"/>
    </source>
</evidence>
<dbReference type="EMBL" id="SFCI01000976">
    <property type="protein sequence ID" value="TFY77202.1"/>
    <property type="molecule type" value="Genomic_DNA"/>
</dbReference>
<name>A0A4Y9ZR01_9AGAM</name>
<organism evidence="3 4">
    <name type="scientific">Hericium alpestre</name>
    <dbReference type="NCBI Taxonomy" id="135208"/>
    <lineage>
        <taxon>Eukaryota</taxon>
        <taxon>Fungi</taxon>
        <taxon>Dikarya</taxon>
        <taxon>Basidiomycota</taxon>
        <taxon>Agaricomycotina</taxon>
        <taxon>Agaricomycetes</taxon>
        <taxon>Russulales</taxon>
        <taxon>Hericiaceae</taxon>
        <taxon>Hericium</taxon>
    </lineage>
</organism>
<keyword evidence="1" id="KW-0175">Coiled coil</keyword>
<keyword evidence="4" id="KW-1185">Reference proteome</keyword>
<evidence type="ECO:0000256" key="1">
    <source>
        <dbReference type="SAM" id="Coils"/>
    </source>
</evidence>
<dbReference type="AlphaFoldDB" id="A0A4Y9ZR01"/>
<dbReference type="Pfam" id="PF12937">
    <property type="entry name" value="F-box-like"/>
    <property type="match status" value="1"/>
</dbReference>
<protein>
    <recommendedName>
        <fullName evidence="2">F-box domain-containing protein</fullName>
    </recommendedName>
</protein>
<evidence type="ECO:0000259" key="2">
    <source>
        <dbReference type="Pfam" id="PF12937"/>
    </source>
</evidence>
<feature type="domain" description="F-box" evidence="2">
    <location>
        <begin position="61"/>
        <end position="113"/>
    </location>
</feature>
<dbReference type="Gene3D" id="1.20.1280.50">
    <property type="match status" value="1"/>
</dbReference>
<proteinExistence type="predicted"/>
<dbReference type="InterPro" id="IPR001810">
    <property type="entry name" value="F-box_dom"/>
</dbReference>
<accession>A0A4Y9ZR01</accession>
<dbReference type="Proteomes" id="UP000298061">
    <property type="component" value="Unassembled WGS sequence"/>
</dbReference>